<feature type="region of interest" description="Disordered" evidence="10">
    <location>
        <begin position="369"/>
        <end position="406"/>
    </location>
</feature>
<name>A0A507CK27_9FUNG</name>
<dbReference type="Pfam" id="PF04433">
    <property type="entry name" value="SWIRM"/>
    <property type="match status" value="1"/>
</dbReference>
<feature type="domain" description="ZZ-type" evidence="12">
    <location>
        <begin position="27"/>
        <end position="83"/>
    </location>
</feature>
<evidence type="ECO:0000256" key="10">
    <source>
        <dbReference type="SAM" id="MobiDB-lite"/>
    </source>
</evidence>
<feature type="region of interest" description="Disordered" evidence="10">
    <location>
        <begin position="325"/>
        <end position="353"/>
    </location>
</feature>
<dbReference type="GO" id="GO:0070461">
    <property type="term" value="C:SAGA-type complex"/>
    <property type="evidence" value="ECO:0007669"/>
    <property type="project" value="TreeGrafter"/>
</dbReference>
<dbReference type="Pfam" id="PF25299">
    <property type="entry name" value="ZZ_ADA2"/>
    <property type="match status" value="1"/>
</dbReference>
<feature type="domain" description="Myb-like" evidence="11">
    <location>
        <begin position="90"/>
        <end position="133"/>
    </location>
</feature>
<dbReference type="OrthoDB" id="270417at2759"/>
<evidence type="ECO:0000256" key="3">
    <source>
        <dbReference type="ARBA" id="ARBA00022771"/>
    </source>
</evidence>
<evidence type="ECO:0000256" key="1">
    <source>
        <dbReference type="ARBA" id="ARBA00004123"/>
    </source>
</evidence>
<dbReference type="InterPro" id="IPR017884">
    <property type="entry name" value="SANT_dom"/>
</dbReference>
<dbReference type="GO" id="GO:0003682">
    <property type="term" value="F:chromatin binding"/>
    <property type="evidence" value="ECO:0007669"/>
    <property type="project" value="TreeGrafter"/>
</dbReference>
<dbReference type="InterPro" id="IPR007526">
    <property type="entry name" value="SWIRM"/>
</dbReference>
<dbReference type="InterPro" id="IPR000433">
    <property type="entry name" value="Znf_ZZ"/>
</dbReference>
<dbReference type="SUPFAM" id="SSF57850">
    <property type="entry name" value="RING/U-box"/>
    <property type="match status" value="1"/>
</dbReference>
<dbReference type="FunFam" id="3.30.60.90:FF:000008">
    <property type="entry name" value="Transcriptional adapter 2"/>
    <property type="match status" value="1"/>
</dbReference>
<dbReference type="InterPro" id="IPR001005">
    <property type="entry name" value="SANT/Myb"/>
</dbReference>
<protein>
    <recommendedName>
        <fullName evidence="8">Transcriptional adapter 2</fullName>
    </recommendedName>
</protein>
<dbReference type="InterPro" id="IPR055141">
    <property type="entry name" value="TADA2A_B-like_dom"/>
</dbReference>
<keyword evidence="2" id="KW-0479">Metal-binding</keyword>
<dbReference type="InterPro" id="IPR036388">
    <property type="entry name" value="WH-like_DNA-bd_sf"/>
</dbReference>
<dbReference type="PROSITE" id="PS50090">
    <property type="entry name" value="MYB_LIKE"/>
    <property type="match status" value="1"/>
</dbReference>
<keyword evidence="4" id="KW-0862">Zinc</keyword>
<dbReference type="Pfam" id="PF00249">
    <property type="entry name" value="Myb_DNA-binding"/>
    <property type="match status" value="1"/>
</dbReference>
<evidence type="ECO:0000259" key="15">
    <source>
        <dbReference type="PROSITE" id="PS51294"/>
    </source>
</evidence>
<evidence type="ECO:0000259" key="11">
    <source>
        <dbReference type="PROSITE" id="PS50090"/>
    </source>
</evidence>
<dbReference type="PROSITE" id="PS51294">
    <property type="entry name" value="HTH_MYB"/>
    <property type="match status" value="1"/>
</dbReference>
<keyword evidence="5 8" id="KW-0805">Transcription regulation</keyword>
<dbReference type="STRING" id="1806994.A0A507CK27"/>
<dbReference type="InterPro" id="IPR043145">
    <property type="entry name" value="Znf_ZZ_sf"/>
</dbReference>
<dbReference type="InterPro" id="IPR016827">
    <property type="entry name" value="Ada2/TADA2"/>
</dbReference>
<evidence type="ECO:0000313" key="16">
    <source>
        <dbReference type="EMBL" id="TPX38235.1"/>
    </source>
</evidence>
<keyword evidence="7 8" id="KW-0539">Nucleus</keyword>
<evidence type="ECO:0000313" key="17">
    <source>
        <dbReference type="Proteomes" id="UP000319731"/>
    </source>
</evidence>
<dbReference type="GO" id="GO:0005634">
    <property type="term" value="C:nucleus"/>
    <property type="evidence" value="ECO:0007669"/>
    <property type="project" value="UniProtKB-SubCell"/>
</dbReference>
<evidence type="ECO:0000256" key="5">
    <source>
        <dbReference type="ARBA" id="ARBA00023015"/>
    </source>
</evidence>
<feature type="domain" description="SANT" evidence="14">
    <location>
        <begin position="85"/>
        <end position="137"/>
    </location>
</feature>
<dbReference type="Gene3D" id="1.10.10.10">
    <property type="entry name" value="Winged helix-like DNA-binding domain superfamily/Winged helix DNA-binding domain"/>
    <property type="match status" value="1"/>
</dbReference>
<dbReference type="FunFam" id="1.10.10.10:FF:000087">
    <property type="entry name" value="Transcriptional adapter 2"/>
    <property type="match status" value="1"/>
</dbReference>
<dbReference type="PANTHER" id="PTHR12374">
    <property type="entry name" value="TRANSCRIPTIONAL ADAPTOR 2 ADA2 -RELATED"/>
    <property type="match status" value="1"/>
</dbReference>
<dbReference type="PROSITE" id="PS51293">
    <property type="entry name" value="SANT"/>
    <property type="match status" value="1"/>
</dbReference>
<dbReference type="RefSeq" id="XP_031027950.1">
    <property type="nucleotide sequence ID" value="XM_031166140.1"/>
</dbReference>
<dbReference type="SMART" id="SM00717">
    <property type="entry name" value="SANT"/>
    <property type="match status" value="1"/>
</dbReference>
<comment type="subcellular location">
    <subcellularLocation>
        <location evidence="1 8">Nucleus</location>
    </subcellularLocation>
</comment>
<keyword evidence="3 9" id="KW-0863">Zinc-finger</keyword>
<dbReference type="InterPro" id="IPR041983">
    <property type="entry name" value="ADA2-like_ZZ"/>
</dbReference>
<keyword evidence="17" id="KW-1185">Reference proteome</keyword>
<reference evidence="16 17" key="1">
    <citation type="journal article" date="2019" name="Sci. Rep.">
        <title>Comparative genomics of chytrid fungi reveal insights into the obligate biotrophic and pathogenic lifestyle of Synchytrium endobioticum.</title>
        <authorList>
            <person name="van de Vossenberg B.T.L.H."/>
            <person name="Warris S."/>
            <person name="Nguyen H.D.T."/>
            <person name="van Gent-Pelzer M.P.E."/>
            <person name="Joly D.L."/>
            <person name="van de Geest H.C."/>
            <person name="Bonants P.J.M."/>
            <person name="Smith D.S."/>
            <person name="Levesque C.A."/>
            <person name="van der Lee T.A.J."/>
        </authorList>
    </citation>
    <scope>NUCLEOTIDE SEQUENCE [LARGE SCALE GENOMIC DNA]</scope>
    <source>
        <strain evidence="16 17">JEL517</strain>
    </source>
</reference>
<comment type="caution">
    <text evidence="16">The sequence shown here is derived from an EMBL/GenBank/DDBJ whole genome shotgun (WGS) entry which is preliminary data.</text>
</comment>
<dbReference type="PROSITE" id="PS01357">
    <property type="entry name" value="ZF_ZZ_1"/>
    <property type="match status" value="1"/>
</dbReference>
<dbReference type="Pfam" id="PF22941">
    <property type="entry name" value="TADA2A-like_3rd"/>
    <property type="match status" value="1"/>
</dbReference>
<evidence type="ECO:0000256" key="9">
    <source>
        <dbReference type="PROSITE-ProRule" id="PRU00228"/>
    </source>
</evidence>
<dbReference type="GO" id="GO:0006338">
    <property type="term" value="P:chromatin remodeling"/>
    <property type="evidence" value="ECO:0007669"/>
    <property type="project" value="TreeGrafter"/>
</dbReference>
<organism evidence="16 17">
    <name type="scientific">Synchytrium microbalum</name>
    <dbReference type="NCBI Taxonomy" id="1806994"/>
    <lineage>
        <taxon>Eukaryota</taxon>
        <taxon>Fungi</taxon>
        <taxon>Fungi incertae sedis</taxon>
        <taxon>Chytridiomycota</taxon>
        <taxon>Chytridiomycota incertae sedis</taxon>
        <taxon>Chytridiomycetes</taxon>
        <taxon>Synchytriales</taxon>
        <taxon>Synchytriaceae</taxon>
        <taxon>Synchytrium</taxon>
    </lineage>
</organism>
<evidence type="ECO:0000256" key="8">
    <source>
        <dbReference type="PIRNR" id="PIRNR025024"/>
    </source>
</evidence>
<dbReference type="GO" id="GO:0008270">
    <property type="term" value="F:zinc ion binding"/>
    <property type="evidence" value="ECO:0007669"/>
    <property type="project" value="UniProtKB-KW"/>
</dbReference>
<dbReference type="GeneID" id="42001437"/>
<evidence type="ECO:0000256" key="2">
    <source>
        <dbReference type="ARBA" id="ARBA00022723"/>
    </source>
</evidence>
<dbReference type="GO" id="GO:0003713">
    <property type="term" value="F:transcription coactivator activity"/>
    <property type="evidence" value="ECO:0007669"/>
    <property type="project" value="InterPro"/>
</dbReference>
<dbReference type="Gene3D" id="3.30.60.90">
    <property type="match status" value="1"/>
</dbReference>
<evidence type="ECO:0000256" key="4">
    <source>
        <dbReference type="ARBA" id="ARBA00022833"/>
    </source>
</evidence>
<dbReference type="GO" id="GO:0006357">
    <property type="term" value="P:regulation of transcription by RNA polymerase II"/>
    <property type="evidence" value="ECO:0007669"/>
    <property type="project" value="InterPro"/>
</dbReference>
<evidence type="ECO:0000259" key="13">
    <source>
        <dbReference type="PROSITE" id="PS50934"/>
    </source>
</evidence>
<feature type="region of interest" description="Disordered" evidence="10">
    <location>
        <begin position="1"/>
        <end position="23"/>
    </location>
</feature>
<evidence type="ECO:0000259" key="12">
    <source>
        <dbReference type="PROSITE" id="PS50135"/>
    </source>
</evidence>
<dbReference type="PROSITE" id="PS50934">
    <property type="entry name" value="SWIRM"/>
    <property type="match status" value="1"/>
</dbReference>
<feature type="compositionally biased region" description="Basic residues" evidence="10">
    <location>
        <begin position="1"/>
        <end position="10"/>
    </location>
</feature>
<dbReference type="FunFam" id="1.10.10.60:FF:000110">
    <property type="entry name" value="Transcriptional adapter"/>
    <property type="match status" value="1"/>
</dbReference>
<feature type="domain" description="HTH myb-type" evidence="15">
    <location>
        <begin position="90"/>
        <end position="137"/>
    </location>
</feature>
<dbReference type="Proteomes" id="UP000319731">
    <property type="component" value="Unassembled WGS sequence"/>
</dbReference>
<gene>
    <name evidence="16" type="ORF">SmJEL517_g00210</name>
</gene>
<feature type="domain" description="SWIRM" evidence="13">
    <location>
        <begin position="400"/>
        <end position="488"/>
    </location>
</feature>
<dbReference type="SUPFAM" id="SSF46689">
    <property type="entry name" value="Homeodomain-like"/>
    <property type="match status" value="2"/>
</dbReference>
<dbReference type="PIRSF" id="PIRSF025024">
    <property type="entry name" value="Transcriptional_adaptor_2"/>
    <property type="match status" value="1"/>
</dbReference>
<dbReference type="EMBL" id="QEAO01000001">
    <property type="protein sequence ID" value="TPX38235.1"/>
    <property type="molecule type" value="Genomic_DNA"/>
</dbReference>
<dbReference type="PANTHER" id="PTHR12374:SF20">
    <property type="entry name" value="TRANSCRIPTIONAL ADAPTER 2-ALPHA"/>
    <property type="match status" value="1"/>
</dbReference>
<dbReference type="InterPro" id="IPR009057">
    <property type="entry name" value="Homeodomain-like_sf"/>
</dbReference>
<dbReference type="AlphaFoldDB" id="A0A507CK27"/>
<sequence>MTVTRKRRKFVKEGEEQPADANDDDFGQKYHCDVCEKDISPVVRIRCAACPDYDLCVECFASGKETGTHQNDHPYRVIQVLDFPIFDKDWTAEEELLLVEGLEIFGMGNWDQVSEHLGNKSAPECKAHYINTYIANPDWPMPDMNKEFDPAQKKKWSWSTAIPKKVAPGPKNARPLTSGPTNHDIAGYMPGRFEFETEYENEHEQNVKDMTFDETDDPHESDLKVAVLDAYNTILDRRQLRRKFIFDRGFLDFRKIQNQEKKRTKDEKDLLQKIRVYAKMQTAEDFDNFVEGLAAEQKLRDRIQLLQRWRRMGITSMKEAQDYEREMEKRSNPATKGWPAYPAPDRSSSTGRQTVRTKFDDYVTTPIARDATPNAPLRANSFGPGSSAPLSATPYAVPTTSGRPPPASLDITTADGVGLLSPAEQSLCSALRLVPRAYLVIKETLLKEQQSKGHLKKRAARELVRIDVNKTAKIYDFFYEMGWVSPEQ</sequence>
<dbReference type="CDD" id="cd02335">
    <property type="entry name" value="ZZ_ADA2"/>
    <property type="match status" value="1"/>
</dbReference>
<dbReference type="CDD" id="cd00167">
    <property type="entry name" value="SANT"/>
    <property type="match status" value="1"/>
</dbReference>
<evidence type="ECO:0000259" key="14">
    <source>
        <dbReference type="PROSITE" id="PS51293"/>
    </source>
</evidence>
<dbReference type="SMART" id="SM00291">
    <property type="entry name" value="ZnF_ZZ"/>
    <property type="match status" value="1"/>
</dbReference>
<dbReference type="PROSITE" id="PS50135">
    <property type="entry name" value="ZF_ZZ_2"/>
    <property type="match status" value="1"/>
</dbReference>
<evidence type="ECO:0000256" key="7">
    <source>
        <dbReference type="ARBA" id="ARBA00023242"/>
    </source>
</evidence>
<evidence type="ECO:0000256" key="6">
    <source>
        <dbReference type="ARBA" id="ARBA00023163"/>
    </source>
</evidence>
<dbReference type="Gene3D" id="1.10.10.60">
    <property type="entry name" value="Homeodomain-like"/>
    <property type="match status" value="1"/>
</dbReference>
<keyword evidence="6 8" id="KW-0804">Transcription</keyword>
<accession>A0A507CK27</accession>
<dbReference type="InterPro" id="IPR017930">
    <property type="entry name" value="Myb_dom"/>
</dbReference>
<proteinExistence type="predicted"/>